<feature type="compositionally biased region" description="Basic and acidic residues" evidence="2">
    <location>
        <begin position="797"/>
        <end position="833"/>
    </location>
</feature>
<feature type="coiled-coil region" evidence="1">
    <location>
        <begin position="552"/>
        <end position="588"/>
    </location>
</feature>
<evidence type="ECO:0000313" key="4">
    <source>
        <dbReference type="EMBL" id="MFD1480703.1"/>
    </source>
</evidence>
<protein>
    <submittedName>
        <fullName evidence="4">DUF4175 domain-containing protein</fullName>
    </submittedName>
</protein>
<feature type="transmembrane region" description="Helical" evidence="3">
    <location>
        <begin position="142"/>
        <end position="161"/>
    </location>
</feature>
<accession>A0ABW4DUS1</accession>
<keyword evidence="3" id="KW-0812">Transmembrane</keyword>
<keyword evidence="3" id="KW-1133">Transmembrane helix</keyword>
<feature type="compositionally biased region" description="Low complexity" evidence="2">
    <location>
        <begin position="665"/>
        <end position="675"/>
    </location>
</feature>
<feature type="region of interest" description="Disordered" evidence="2">
    <location>
        <begin position="631"/>
        <end position="833"/>
    </location>
</feature>
<dbReference type="Pfam" id="PF13779">
    <property type="entry name" value="DUF4175"/>
    <property type="match status" value="1"/>
</dbReference>
<feature type="region of interest" description="Disordered" evidence="2">
    <location>
        <begin position="522"/>
        <end position="550"/>
    </location>
</feature>
<feature type="transmembrane region" description="Helical" evidence="3">
    <location>
        <begin position="53"/>
        <end position="74"/>
    </location>
</feature>
<dbReference type="InterPro" id="IPR012683">
    <property type="entry name" value="CHP02302_TM"/>
</dbReference>
<evidence type="ECO:0000313" key="5">
    <source>
        <dbReference type="Proteomes" id="UP001597302"/>
    </source>
</evidence>
<organism evidence="4 5">
    <name type="scientific">Paracoccus nototheniae</name>
    <dbReference type="NCBI Taxonomy" id="2489002"/>
    <lineage>
        <taxon>Bacteria</taxon>
        <taxon>Pseudomonadati</taxon>
        <taxon>Pseudomonadota</taxon>
        <taxon>Alphaproteobacteria</taxon>
        <taxon>Rhodobacterales</taxon>
        <taxon>Paracoccaceae</taxon>
        <taxon>Paracoccus</taxon>
    </lineage>
</organism>
<feature type="compositionally biased region" description="Low complexity" evidence="2">
    <location>
        <begin position="732"/>
        <end position="756"/>
    </location>
</feature>
<feature type="compositionally biased region" description="Basic and acidic residues" evidence="2">
    <location>
        <begin position="680"/>
        <end position="704"/>
    </location>
</feature>
<proteinExistence type="predicted"/>
<evidence type="ECO:0000256" key="2">
    <source>
        <dbReference type="SAM" id="MobiDB-lite"/>
    </source>
</evidence>
<evidence type="ECO:0000256" key="3">
    <source>
        <dbReference type="SAM" id="Phobius"/>
    </source>
</evidence>
<feature type="compositionally biased region" description="Gly residues" evidence="2">
    <location>
        <begin position="634"/>
        <end position="647"/>
    </location>
</feature>
<sequence length="833" mass="89513">MKKKGPVGRALRLTLWGMAWERGARAFWPLVTLLAVGFAALALGVVAGLPDAVLPWMAGAWLLAVVVAAGVGGWRFRRVRRAEALARLDRTLPGRPLSALSDRAAIGGEGALWQAHLAQMEAAAAAARAVRPDADLARRDPYALRLAGLVALVMALVFGGAGQTGQGLRAIAATMSTPEGGGIVPSGPVWEGWAEPPAYTRRPTIYLNALAEGAGLELPKGSTVSFRLYGSAPAVTQDIGQAVGEDADAPAFRADQSGAIEIAGRRFDVTVLPDAEPVIRAGAAPTRRADGRMLQDYEAADDHGVVSAKAVIALDLPALDRRFGLATAPEPRAALELDLTLPRGDRREIRGQLAEDLSRHPWANLPVTVTLRAVDGIEQVGQSDPLAVALPGRRFFNPFASALIEMRRDLLWSRDNAGRSAEILRAVTWQPEGFVPDDLYAELRGAVRLLEGDGFTPEARDRLAEALWAAAVQLEDGGLADALEAMREAQQKLSEAIRNGASPDEVQRLMDELRAATDAYTDMLAQQSQPEDRTDSPDRGEEPGQQITGDQIQEMMDEIQRLMNEGRMAEAEALLEQFNRMMENLQVRQGQQGEGQEGGQGSRPMNRLADTLRDQQRLSDEAFRDMQRQFGQGQDQGQGQGEPGADGEGGESLADRQRALREDLGQQQGLMPGQGSPEGDAARRQLDEAGRAMDEAEQALRDGDPGQALQRQADAIQSMREGMRALGDMLAQQGQQGQDGEQGQEGQQPGNQPGQTAQGGPGQMPQDGPPALDPLGRESGGGGNVVANGDPLAEGMDPARRARDLLDEIRRRSGQPDRPQDERDYLGRLLDRF</sequence>
<comment type="caution">
    <text evidence="4">The sequence shown here is derived from an EMBL/GenBank/DDBJ whole genome shotgun (WGS) entry which is preliminary data.</text>
</comment>
<name>A0ABW4DUS1_9RHOB</name>
<dbReference type="RefSeq" id="WP_379106242.1">
    <property type="nucleotide sequence ID" value="NZ_CBCSAJ010000070.1"/>
</dbReference>
<keyword evidence="5" id="KW-1185">Reference proteome</keyword>
<dbReference type="Proteomes" id="UP001597302">
    <property type="component" value="Unassembled WGS sequence"/>
</dbReference>
<feature type="transmembrane region" description="Helical" evidence="3">
    <location>
        <begin position="26"/>
        <end position="47"/>
    </location>
</feature>
<feature type="compositionally biased region" description="Basic and acidic residues" evidence="2">
    <location>
        <begin position="653"/>
        <end position="664"/>
    </location>
</feature>
<gene>
    <name evidence="4" type="ORF">ACFQ5P_05295</name>
</gene>
<keyword evidence="3" id="KW-0472">Membrane</keyword>
<dbReference type="EMBL" id="JBHTOQ010000004">
    <property type="protein sequence ID" value="MFD1480703.1"/>
    <property type="molecule type" value="Genomic_DNA"/>
</dbReference>
<keyword evidence="1" id="KW-0175">Coiled coil</keyword>
<evidence type="ECO:0000256" key="1">
    <source>
        <dbReference type="SAM" id="Coils"/>
    </source>
</evidence>
<feature type="compositionally biased region" description="Basic and acidic residues" evidence="2">
    <location>
        <begin position="530"/>
        <end position="542"/>
    </location>
</feature>
<reference evidence="5" key="1">
    <citation type="journal article" date="2019" name="Int. J. Syst. Evol. Microbiol.">
        <title>The Global Catalogue of Microorganisms (GCM) 10K type strain sequencing project: providing services to taxonomists for standard genome sequencing and annotation.</title>
        <authorList>
            <consortium name="The Broad Institute Genomics Platform"/>
            <consortium name="The Broad Institute Genome Sequencing Center for Infectious Disease"/>
            <person name="Wu L."/>
            <person name="Ma J."/>
        </authorList>
    </citation>
    <scope>NUCLEOTIDE SEQUENCE [LARGE SCALE GENOMIC DNA]</scope>
    <source>
        <strain evidence="5">CCM 8875</strain>
    </source>
</reference>